<gene>
    <name evidence="1" type="ORF">T265_12954</name>
</gene>
<protein>
    <submittedName>
        <fullName evidence="1">Uncharacterized protein</fullName>
    </submittedName>
</protein>
<dbReference type="KEGG" id="ovi:T265_12954"/>
<evidence type="ECO:0000313" key="1">
    <source>
        <dbReference type="EMBL" id="KER31575.1"/>
    </source>
</evidence>
<dbReference type="CTD" id="20327122"/>
<dbReference type="AlphaFoldDB" id="A0A075A7D7"/>
<name>A0A075A7D7_OPIVI</name>
<dbReference type="RefSeq" id="XP_009164707.1">
    <property type="nucleotide sequence ID" value="XM_009166443.1"/>
</dbReference>
<reference evidence="1 2" key="1">
    <citation type="submission" date="2013-11" db="EMBL/GenBank/DDBJ databases">
        <title>Opisthorchis viverrini - life in the bile duct.</title>
        <authorList>
            <person name="Young N.D."/>
            <person name="Nagarajan N."/>
            <person name="Lin S.J."/>
            <person name="Korhonen P.K."/>
            <person name="Jex A.R."/>
            <person name="Hall R.S."/>
            <person name="Safavi-Hemami H."/>
            <person name="Kaewkong W."/>
            <person name="Bertrand D."/>
            <person name="Gao S."/>
            <person name="Seet Q."/>
            <person name="Wongkham S."/>
            <person name="Teh B.T."/>
            <person name="Wongkham C."/>
            <person name="Intapan P.M."/>
            <person name="Maleewong W."/>
            <person name="Yang X."/>
            <person name="Hu M."/>
            <person name="Wang Z."/>
            <person name="Hofmann A."/>
            <person name="Sternberg P.W."/>
            <person name="Tan P."/>
            <person name="Wang J."/>
            <person name="Gasser R.B."/>
        </authorList>
    </citation>
    <scope>NUCLEOTIDE SEQUENCE [LARGE SCALE GENOMIC DNA]</scope>
</reference>
<proteinExistence type="predicted"/>
<feature type="non-terminal residue" evidence="1">
    <location>
        <position position="1"/>
    </location>
</feature>
<dbReference type="EMBL" id="KL596644">
    <property type="protein sequence ID" value="KER31575.1"/>
    <property type="molecule type" value="Genomic_DNA"/>
</dbReference>
<feature type="non-terminal residue" evidence="1">
    <location>
        <position position="177"/>
    </location>
</feature>
<dbReference type="Proteomes" id="UP000054324">
    <property type="component" value="Unassembled WGS sequence"/>
</dbReference>
<sequence>NSKNFALESFGETSRCIDHHPTEPWTLETANGTRKLNYGASCHLHECHPSKGLLFKIGDSWTVCPVEGGYVTTQVDSNLGILKGKFYCPACNILCEEDLCEAVKSGDVYVSPVTVVVTTTTAAPSTTTVLVTPEEIMPSNASAAAIVGTPGKVKPETSSGDSAKIVPDTDSITESNQ</sequence>
<accession>A0A075A7D7</accession>
<evidence type="ECO:0000313" key="2">
    <source>
        <dbReference type="Proteomes" id="UP000054324"/>
    </source>
</evidence>
<dbReference type="OrthoDB" id="6280709at2759"/>
<dbReference type="GeneID" id="20327122"/>
<organism evidence="1 2">
    <name type="scientific">Opisthorchis viverrini</name>
    <name type="common">Southeast Asian liver fluke</name>
    <dbReference type="NCBI Taxonomy" id="6198"/>
    <lineage>
        <taxon>Eukaryota</taxon>
        <taxon>Metazoa</taxon>
        <taxon>Spiralia</taxon>
        <taxon>Lophotrochozoa</taxon>
        <taxon>Platyhelminthes</taxon>
        <taxon>Trematoda</taxon>
        <taxon>Digenea</taxon>
        <taxon>Opisthorchiida</taxon>
        <taxon>Opisthorchiata</taxon>
        <taxon>Opisthorchiidae</taxon>
        <taxon>Opisthorchis</taxon>
    </lineage>
</organism>
<keyword evidence="2" id="KW-1185">Reference proteome</keyword>
<dbReference type="SUPFAM" id="SSF55486">
    <property type="entry name" value="Metalloproteases ('zincins'), catalytic domain"/>
    <property type="match status" value="1"/>
</dbReference>